<feature type="transmembrane region" description="Helical" evidence="5">
    <location>
        <begin position="78"/>
        <end position="95"/>
    </location>
</feature>
<dbReference type="EMBL" id="FNCA01000002">
    <property type="protein sequence ID" value="SDF45274.1"/>
    <property type="molecule type" value="Genomic_DNA"/>
</dbReference>
<feature type="transmembrane region" description="Helical" evidence="5">
    <location>
        <begin position="107"/>
        <end position="127"/>
    </location>
</feature>
<keyword evidence="7" id="KW-1185">Reference proteome</keyword>
<evidence type="ECO:0008006" key="8">
    <source>
        <dbReference type="Google" id="ProtNLM"/>
    </source>
</evidence>
<comment type="caution">
    <text evidence="6">The sequence shown here is derived from an EMBL/GenBank/DDBJ whole genome shotgun (WGS) entry which is preliminary data.</text>
</comment>
<comment type="subcellular location">
    <subcellularLocation>
        <location evidence="1">Membrane</location>
        <topology evidence="1">Multi-pass membrane protein</topology>
    </subcellularLocation>
</comment>
<evidence type="ECO:0000256" key="1">
    <source>
        <dbReference type="ARBA" id="ARBA00004141"/>
    </source>
</evidence>
<sequence>MFESIKCRVEPLFSTHLFAAKWETRDWVFYFLLVPALLIIIFELPAGIKEAYFVLVPSDVTVYSLFLSNYTHSNLPHFVGNLVSYLATCFLIFNFETNKRSFRVYSIFMFLLLPWIISVISLDVLGFQTTYQGFSGIVSSMFGYLTYAIYKFLHKFCCKHMNLTFLALIIVMNLLLVFANISAQILQYSLIITFALILVYMQKEVIIEVIQKHFEFIEWLEKFPHLQKIYLAIIILATINFLFILPHLVPQEIMQNGAYVNSVGHYTGYFFGIFVPVTLGIISKKLS</sequence>
<protein>
    <recommendedName>
        <fullName evidence="8">Membrane associated serine protease, rhomboid family</fullName>
    </recommendedName>
</protein>
<keyword evidence="4 5" id="KW-0472">Membrane</keyword>
<gene>
    <name evidence="6" type="ORF">SAMN04488589_0568</name>
</gene>
<dbReference type="Proteomes" id="UP000199259">
    <property type="component" value="Unassembled WGS sequence"/>
</dbReference>
<evidence type="ECO:0000256" key="2">
    <source>
        <dbReference type="ARBA" id="ARBA00022692"/>
    </source>
</evidence>
<organism evidence="6 7">
    <name type="scientific">Methanolobus vulcani</name>
    <dbReference type="NCBI Taxonomy" id="38026"/>
    <lineage>
        <taxon>Archaea</taxon>
        <taxon>Methanobacteriati</taxon>
        <taxon>Methanobacteriota</taxon>
        <taxon>Stenosarchaea group</taxon>
        <taxon>Methanomicrobia</taxon>
        <taxon>Methanosarcinales</taxon>
        <taxon>Methanosarcinaceae</taxon>
        <taxon>Methanolobus</taxon>
    </lineage>
</organism>
<evidence type="ECO:0000256" key="4">
    <source>
        <dbReference type="ARBA" id="ARBA00023136"/>
    </source>
</evidence>
<dbReference type="OrthoDB" id="142564at2157"/>
<dbReference type="SUPFAM" id="SSF144091">
    <property type="entry name" value="Rhomboid-like"/>
    <property type="match status" value="1"/>
</dbReference>
<dbReference type="AlphaFoldDB" id="A0A7Z7FBX6"/>
<dbReference type="GO" id="GO:0016020">
    <property type="term" value="C:membrane"/>
    <property type="evidence" value="ECO:0007669"/>
    <property type="project" value="UniProtKB-SubCell"/>
</dbReference>
<keyword evidence="3 5" id="KW-1133">Transmembrane helix</keyword>
<proteinExistence type="predicted"/>
<dbReference type="InterPro" id="IPR035952">
    <property type="entry name" value="Rhomboid-like_sf"/>
</dbReference>
<feature type="transmembrane region" description="Helical" evidence="5">
    <location>
        <begin position="185"/>
        <end position="201"/>
    </location>
</feature>
<dbReference type="RefSeq" id="WP_091708541.1">
    <property type="nucleotide sequence ID" value="NZ_FNCA01000002.1"/>
</dbReference>
<feature type="transmembrane region" description="Helical" evidence="5">
    <location>
        <begin position="133"/>
        <end position="150"/>
    </location>
</feature>
<evidence type="ECO:0000313" key="7">
    <source>
        <dbReference type="Proteomes" id="UP000199259"/>
    </source>
</evidence>
<name>A0A7Z7FBX6_9EURY</name>
<evidence type="ECO:0000256" key="5">
    <source>
        <dbReference type="SAM" id="Phobius"/>
    </source>
</evidence>
<evidence type="ECO:0000256" key="3">
    <source>
        <dbReference type="ARBA" id="ARBA00022989"/>
    </source>
</evidence>
<keyword evidence="2 5" id="KW-0812">Transmembrane</keyword>
<feature type="transmembrane region" description="Helical" evidence="5">
    <location>
        <begin position="27"/>
        <end position="44"/>
    </location>
</feature>
<accession>A0A7Z7FBX6</accession>
<reference evidence="6 7" key="1">
    <citation type="submission" date="2016-10" db="EMBL/GenBank/DDBJ databases">
        <authorList>
            <person name="Varghese N."/>
            <person name="Submissions S."/>
        </authorList>
    </citation>
    <scope>NUCLEOTIDE SEQUENCE [LARGE SCALE GENOMIC DNA]</scope>
    <source>
        <strain evidence="6 7">PL 12/M</strain>
    </source>
</reference>
<feature type="transmembrane region" description="Helical" evidence="5">
    <location>
        <begin position="266"/>
        <end position="283"/>
    </location>
</feature>
<feature type="transmembrane region" description="Helical" evidence="5">
    <location>
        <begin position="162"/>
        <end position="179"/>
    </location>
</feature>
<feature type="transmembrane region" description="Helical" evidence="5">
    <location>
        <begin position="229"/>
        <end position="246"/>
    </location>
</feature>
<evidence type="ECO:0000313" key="6">
    <source>
        <dbReference type="EMBL" id="SDF45274.1"/>
    </source>
</evidence>